<organism evidence="5 6">
    <name type="scientific">Sphaerisporangium flaviroseum</name>
    <dbReference type="NCBI Taxonomy" id="509199"/>
    <lineage>
        <taxon>Bacteria</taxon>
        <taxon>Bacillati</taxon>
        <taxon>Actinomycetota</taxon>
        <taxon>Actinomycetes</taxon>
        <taxon>Streptosporangiales</taxon>
        <taxon>Streptosporangiaceae</taxon>
        <taxon>Sphaerisporangium</taxon>
    </lineage>
</organism>
<dbReference type="SMART" id="SM00839">
    <property type="entry name" value="ELFV_dehydrog"/>
    <property type="match status" value="1"/>
</dbReference>
<dbReference type="EMBL" id="BAAAZR010000006">
    <property type="protein sequence ID" value="GAA3808687.1"/>
    <property type="molecule type" value="Genomic_DNA"/>
</dbReference>
<evidence type="ECO:0000256" key="3">
    <source>
        <dbReference type="PIRNR" id="PIRNR000185"/>
    </source>
</evidence>
<name>A0ABP7I3A7_9ACTN</name>
<dbReference type="Gene3D" id="3.40.50.10860">
    <property type="entry name" value="Leucine Dehydrogenase, chain A, domain 1"/>
    <property type="match status" value="1"/>
</dbReference>
<evidence type="ECO:0000256" key="2">
    <source>
        <dbReference type="ARBA" id="ARBA00023002"/>
    </source>
</evidence>
<keyword evidence="6" id="KW-1185">Reference proteome</keyword>
<dbReference type="PANTHER" id="PTHR11606:SF13">
    <property type="entry name" value="GLUTAMATE DEHYDROGENASE 1, MITOCHONDRIAL"/>
    <property type="match status" value="1"/>
</dbReference>
<dbReference type="PIRSF" id="PIRSF000185">
    <property type="entry name" value="Glu_DH"/>
    <property type="match status" value="1"/>
</dbReference>
<reference evidence="6" key="1">
    <citation type="journal article" date="2019" name="Int. J. Syst. Evol. Microbiol.">
        <title>The Global Catalogue of Microorganisms (GCM) 10K type strain sequencing project: providing services to taxonomists for standard genome sequencing and annotation.</title>
        <authorList>
            <consortium name="The Broad Institute Genomics Platform"/>
            <consortium name="The Broad Institute Genome Sequencing Center for Infectious Disease"/>
            <person name="Wu L."/>
            <person name="Ma J."/>
        </authorList>
    </citation>
    <scope>NUCLEOTIDE SEQUENCE [LARGE SCALE GENOMIC DNA]</scope>
    <source>
        <strain evidence="6">JCM 16908</strain>
    </source>
</reference>
<dbReference type="PROSITE" id="PS00074">
    <property type="entry name" value="GLFV_DEHYDROGENASE"/>
    <property type="match status" value="1"/>
</dbReference>
<evidence type="ECO:0000313" key="6">
    <source>
        <dbReference type="Proteomes" id="UP001500888"/>
    </source>
</evidence>
<gene>
    <name evidence="5" type="ORF">GCM10022226_31050</name>
</gene>
<protein>
    <recommendedName>
        <fullName evidence="3">Glutamate dehydrogenase</fullName>
    </recommendedName>
</protein>
<dbReference type="InterPro" id="IPR046346">
    <property type="entry name" value="Aminoacid_DH-like_N_sf"/>
</dbReference>
<dbReference type="Proteomes" id="UP001500888">
    <property type="component" value="Unassembled WGS sequence"/>
</dbReference>
<accession>A0ABP7I3A7</accession>
<dbReference type="Pfam" id="PF02812">
    <property type="entry name" value="ELFV_dehydrog_N"/>
    <property type="match status" value="1"/>
</dbReference>
<dbReference type="InterPro" id="IPR006097">
    <property type="entry name" value="Glu/Leu/Phe/Val/Trp_DH_dimer"/>
</dbReference>
<proteinExistence type="inferred from homology"/>
<dbReference type="Pfam" id="PF00208">
    <property type="entry name" value="ELFV_dehydrog"/>
    <property type="match status" value="1"/>
</dbReference>
<dbReference type="SUPFAM" id="SSF51735">
    <property type="entry name" value="NAD(P)-binding Rossmann-fold domains"/>
    <property type="match status" value="1"/>
</dbReference>
<evidence type="ECO:0000313" key="5">
    <source>
        <dbReference type="EMBL" id="GAA3808687.1"/>
    </source>
</evidence>
<dbReference type="SUPFAM" id="SSF53223">
    <property type="entry name" value="Aminoacid dehydrogenase-like, N-terminal domain"/>
    <property type="match status" value="1"/>
</dbReference>
<dbReference type="Gene3D" id="3.40.50.720">
    <property type="entry name" value="NAD(P)-binding Rossmann-like Domain"/>
    <property type="match status" value="1"/>
</dbReference>
<sequence length="394" mass="42190">MREHDSYLEVVWTDPVTGRKGFVVIDCLTRGVSAGGLRMREGCTLDEVRDLARAMTLKESVVYSEHDRYIPFGGSKGGIDCSPYDPEARGVLARYARATKPLIETCFATGEDLGVRQEVIDEVFAAEGITSSVQSTFRLVQDGAEAGHRRLREAFAVQVDGVGLDGVVGGYGVAAVALETLEHLGIVPGESRAVIQGFGSMGGASARYLAAAGVRVVGIADVRGLVANPEGLDVEGLLLSRDQHGAIDRRRLGPGDRELPGDEWLSMDAELLVPAALSYTITPANCDQVRARAIVEAANCPTVPEAEERLAARGVAVIPDFVANVGTNAWWWWTVFGDIAPEAESSFKKIDSTLRPLTREMLARAASERTTPRTAATAISLEKRALVEAAVNGR</sequence>
<dbReference type="InterPro" id="IPR033524">
    <property type="entry name" value="Glu/Leu/Phe/Val_DH_AS"/>
</dbReference>
<evidence type="ECO:0000256" key="1">
    <source>
        <dbReference type="ARBA" id="ARBA00006382"/>
    </source>
</evidence>
<dbReference type="InterPro" id="IPR006096">
    <property type="entry name" value="Glu/Leu/Phe/Val/Trp_DH_C"/>
</dbReference>
<dbReference type="InterPro" id="IPR014362">
    <property type="entry name" value="Glu_DH"/>
</dbReference>
<dbReference type="RefSeq" id="WP_344939496.1">
    <property type="nucleotide sequence ID" value="NZ_BAAAZR010000006.1"/>
</dbReference>
<comment type="caution">
    <text evidence="5">The sequence shown here is derived from an EMBL/GenBank/DDBJ whole genome shotgun (WGS) entry which is preliminary data.</text>
</comment>
<feature type="domain" description="Glutamate/phenylalanine/leucine/valine/L-tryptophan dehydrogenase C-terminal" evidence="4">
    <location>
        <begin position="166"/>
        <end position="394"/>
    </location>
</feature>
<dbReference type="PANTHER" id="PTHR11606">
    <property type="entry name" value="GLUTAMATE DEHYDROGENASE"/>
    <property type="match status" value="1"/>
</dbReference>
<keyword evidence="2 3" id="KW-0560">Oxidoreductase</keyword>
<dbReference type="InterPro" id="IPR036291">
    <property type="entry name" value="NAD(P)-bd_dom_sf"/>
</dbReference>
<comment type="similarity">
    <text evidence="1 3">Belongs to the Glu/Leu/Phe/Val dehydrogenases family.</text>
</comment>
<evidence type="ECO:0000259" key="4">
    <source>
        <dbReference type="SMART" id="SM00839"/>
    </source>
</evidence>